<evidence type="ECO:0000313" key="2">
    <source>
        <dbReference type="EMBL" id="KAK1338949.1"/>
    </source>
</evidence>
<dbReference type="Proteomes" id="UP001177744">
    <property type="component" value="Unassembled WGS sequence"/>
</dbReference>
<accession>A0AA40HWX4</accession>
<protein>
    <submittedName>
        <fullName evidence="2">Uncharacterized protein</fullName>
    </submittedName>
</protein>
<proteinExistence type="predicted"/>
<sequence>MRHTWKAGAVALGSSGGNPRLADARQCRLRAGSVRSCTRATSCLSRIAGLLGLPLMSQQKHWTGQKPAHPAQRPARRRTPQAAILAPSEVRQPCGVRFHKPPHSVLIG</sequence>
<name>A0AA40HWX4_CNENI</name>
<reference evidence="2" key="1">
    <citation type="submission" date="2023-06" db="EMBL/GenBank/DDBJ databases">
        <title>Reference genome for the Northern bat (Eptesicus nilssonii), a most northern bat species.</title>
        <authorList>
            <person name="Laine V.N."/>
            <person name="Pulliainen A.T."/>
            <person name="Lilley T.M."/>
        </authorList>
    </citation>
    <scope>NUCLEOTIDE SEQUENCE</scope>
    <source>
        <strain evidence="2">BLF_Eptnil</strain>
        <tissue evidence="2">Kidney</tissue>
    </source>
</reference>
<gene>
    <name evidence="2" type="ORF">QTO34_019618</name>
</gene>
<feature type="region of interest" description="Disordered" evidence="1">
    <location>
        <begin position="60"/>
        <end position="79"/>
    </location>
</feature>
<dbReference type="AlphaFoldDB" id="A0AA40HWX4"/>
<dbReference type="EMBL" id="JAULJE010000009">
    <property type="protein sequence ID" value="KAK1338949.1"/>
    <property type="molecule type" value="Genomic_DNA"/>
</dbReference>
<keyword evidence="3" id="KW-1185">Reference proteome</keyword>
<organism evidence="2 3">
    <name type="scientific">Cnephaeus nilssonii</name>
    <name type="common">Northern bat</name>
    <name type="synonym">Eptesicus nilssonii</name>
    <dbReference type="NCBI Taxonomy" id="3371016"/>
    <lineage>
        <taxon>Eukaryota</taxon>
        <taxon>Metazoa</taxon>
        <taxon>Chordata</taxon>
        <taxon>Craniata</taxon>
        <taxon>Vertebrata</taxon>
        <taxon>Euteleostomi</taxon>
        <taxon>Mammalia</taxon>
        <taxon>Eutheria</taxon>
        <taxon>Laurasiatheria</taxon>
        <taxon>Chiroptera</taxon>
        <taxon>Yangochiroptera</taxon>
        <taxon>Vespertilionidae</taxon>
        <taxon>Cnephaeus</taxon>
    </lineage>
</organism>
<evidence type="ECO:0000256" key="1">
    <source>
        <dbReference type="SAM" id="MobiDB-lite"/>
    </source>
</evidence>
<comment type="caution">
    <text evidence="2">The sequence shown here is derived from an EMBL/GenBank/DDBJ whole genome shotgun (WGS) entry which is preliminary data.</text>
</comment>
<evidence type="ECO:0000313" key="3">
    <source>
        <dbReference type="Proteomes" id="UP001177744"/>
    </source>
</evidence>